<proteinExistence type="predicted"/>
<accession>A0A4R8QRQ5</accession>
<comment type="caution">
    <text evidence="1">The sequence shown here is derived from an EMBL/GenBank/DDBJ whole genome shotgun (WGS) entry which is preliminary data.</text>
</comment>
<dbReference type="EMBL" id="RYZW01000117">
    <property type="protein sequence ID" value="TDZ46094.1"/>
    <property type="molecule type" value="Genomic_DNA"/>
</dbReference>
<reference evidence="1 2" key="1">
    <citation type="submission" date="2018-12" db="EMBL/GenBank/DDBJ databases">
        <title>Genome sequence and assembly of Colletotrichum trifolii.</title>
        <authorList>
            <person name="Gan P."/>
            <person name="Shirasu K."/>
        </authorList>
    </citation>
    <scope>NUCLEOTIDE SEQUENCE [LARGE SCALE GENOMIC DNA]</scope>
    <source>
        <strain evidence="1 2">543-2</strain>
    </source>
</reference>
<keyword evidence="2" id="KW-1185">Reference proteome</keyword>
<organism evidence="1 2">
    <name type="scientific">Colletotrichum trifolii</name>
    <dbReference type="NCBI Taxonomy" id="5466"/>
    <lineage>
        <taxon>Eukaryota</taxon>
        <taxon>Fungi</taxon>
        <taxon>Dikarya</taxon>
        <taxon>Ascomycota</taxon>
        <taxon>Pezizomycotina</taxon>
        <taxon>Sordariomycetes</taxon>
        <taxon>Hypocreomycetidae</taxon>
        <taxon>Glomerellales</taxon>
        <taxon>Glomerellaceae</taxon>
        <taxon>Colletotrichum</taxon>
        <taxon>Colletotrichum orbiculare species complex</taxon>
    </lineage>
</organism>
<dbReference type="Proteomes" id="UP000295703">
    <property type="component" value="Unassembled WGS sequence"/>
</dbReference>
<gene>
    <name evidence="1" type="ORF">CTRI78_v009045</name>
</gene>
<dbReference type="AlphaFoldDB" id="A0A4R8QRQ5"/>
<protein>
    <submittedName>
        <fullName evidence="1">Uncharacterized protein</fullName>
    </submittedName>
</protein>
<sequence>MATLHSRLILQSGKGPQQTEGGGISRYSAITRPESRHCACWPIRVIQDVSLLITFARSSYIYPYCLRARTVAGSSVAVNSKASWYTMRAWVLIHPRASSTRGRATCSLNRRLANLSCARFAIVCQFPSRKHNSSSPWVDSVARRLASPRVGDTCA</sequence>
<evidence type="ECO:0000313" key="2">
    <source>
        <dbReference type="Proteomes" id="UP000295703"/>
    </source>
</evidence>
<evidence type="ECO:0000313" key="1">
    <source>
        <dbReference type="EMBL" id="TDZ46094.1"/>
    </source>
</evidence>
<name>A0A4R8QRQ5_COLTR</name>